<dbReference type="EMBL" id="CM039439">
    <property type="protein sequence ID" value="KAI4296420.1"/>
    <property type="molecule type" value="Genomic_DNA"/>
</dbReference>
<evidence type="ECO:0000313" key="2">
    <source>
        <dbReference type="Proteomes" id="UP000828941"/>
    </source>
</evidence>
<protein>
    <submittedName>
        <fullName evidence="1">Uncharacterized protein</fullName>
    </submittedName>
</protein>
<gene>
    <name evidence="1" type="ORF">L6164_036379</name>
</gene>
<proteinExistence type="predicted"/>
<comment type="caution">
    <text evidence="1">The sequence shown here is derived from an EMBL/GenBank/DDBJ whole genome shotgun (WGS) entry which is preliminary data.</text>
</comment>
<evidence type="ECO:0000313" key="1">
    <source>
        <dbReference type="EMBL" id="KAI4296420.1"/>
    </source>
</evidence>
<name>A0ACB9KGZ7_BAUVA</name>
<reference evidence="1 2" key="1">
    <citation type="journal article" date="2022" name="DNA Res.">
        <title>Chromosomal-level genome assembly of the orchid tree Bauhinia variegata (Leguminosae; Cercidoideae) supports the allotetraploid origin hypothesis of Bauhinia.</title>
        <authorList>
            <person name="Zhong Y."/>
            <person name="Chen Y."/>
            <person name="Zheng D."/>
            <person name="Pang J."/>
            <person name="Liu Y."/>
            <person name="Luo S."/>
            <person name="Meng S."/>
            <person name="Qian L."/>
            <person name="Wei D."/>
            <person name="Dai S."/>
            <person name="Zhou R."/>
        </authorList>
    </citation>
    <scope>NUCLEOTIDE SEQUENCE [LARGE SCALE GENOMIC DNA]</scope>
    <source>
        <strain evidence="1">BV-YZ2020</strain>
    </source>
</reference>
<accession>A0ACB9KGZ7</accession>
<dbReference type="Proteomes" id="UP000828941">
    <property type="component" value="Chromosome 14"/>
</dbReference>
<organism evidence="1 2">
    <name type="scientific">Bauhinia variegata</name>
    <name type="common">Purple orchid tree</name>
    <name type="synonym">Phanera variegata</name>
    <dbReference type="NCBI Taxonomy" id="167791"/>
    <lineage>
        <taxon>Eukaryota</taxon>
        <taxon>Viridiplantae</taxon>
        <taxon>Streptophyta</taxon>
        <taxon>Embryophyta</taxon>
        <taxon>Tracheophyta</taxon>
        <taxon>Spermatophyta</taxon>
        <taxon>Magnoliopsida</taxon>
        <taxon>eudicotyledons</taxon>
        <taxon>Gunneridae</taxon>
        <taxon>Pentapetalae</taxon>
        <taxon>rosids</taxon>
        <taxon>fabids</taxon>
        <taxon>Fabales</taxon>
        <taxon>Fabaceae</taxon>
        <taxon>Cercidoideae</taxon>
        <taxon>Cercideae</taxon>
        <taxon>Bauhiniinae</taxon>
        <taxon>Bauhinia</taxon>
    </lineage>
</organism>
<keyword evidence="2" id="KW-1185">Reference proteome</keyword>
<sequence length="411" mass="47065">MDLGYGSEAKGQSKMKHLQSGRITLNSDTVLVFTLPEAQVLRIISRSLFLAIVFVAFSCLGSIFRVHSLSSSHAVVSGFGTAFDSIDFELLNLLFNDLADEGFIRKGDKALFVSPSLGFGNVIQLKNNEVDVVIDSDFERQSSFPNKSYDFVFTSNYKDAEFIDRILKDDGIVALTLGNNQSLVFKEQPNYRVVYLRRYMSIIVALRKTKPANAMEASSTERKLFQLTSEAKKMALKGFEDVLLEPPRRALAKSKKYLKKIKYLPELLGDSLEGYKRRVFISVGLPEENKYATKWFQKNYPKKNQKFVIHNLQAQPEEASYRVVPPTDVSLWLSKRVKEEDYVVVKAEAEVVEEMLKKKTIQLVDELFLECKNEWWQNGKRNKSGSRAYWECLNLYGRLRDEGVAVHQWWG</sequence>